<accession>A0ABT2V108</accession>
<proteinExistence type="predicted"/>
<dbReference type="InterPro" id="IPR053148">
    <property type="entry name" value="PD-DEXK-like_domain"/>
</dbReference>
<name>A0ABT2V108_9FIRM</name>
<feature type="domain" description="YhcG N-terminal" evidence="2">
    <location>
        <begin position="20"/>
        <end position="171"/>
    </location>
</feature>
<evidence type="ECO:0000259" key="2">
    <source>
        <dbReference type="Pfam" id="PF17761"/>
    </source>
</evidence>
<dbReference type="Pfam" id="PF17761">
    <property type="entry name" value="DUF1016_N"/>
    <property type="match status" value="1"/>
</dbReference>
<dbReference type="Gene3D" id="3.40.1350.10">
    <property type="match status" value="1"/>
</dbReference>
<protein>
    <submittedName>
        <fullName evidence="3">PDDEXK nuclease domain-containing protein</fullName>
    </submittedName>
</protein>
<dbReference type="InterPro" id="IPR011856">
    <property type="entry name" value="tRNA_endonuc-like_dom_sf"/>
</dbReference>
<dbReference type="PANTHER" id="PTHR30547:SF5">
    <property type="entry name" value="NUCLEASE YHCG-RELATED"/>
    <property type="match status" value="1"/>
</dbReference>
<dbReference type="Pfam" id="PF06250">
    <property type="entry name" value="YhcG_C"/>
    <property type="match status" value="1"/>
</dbReference>
<dbReference type="InterPro" id="IPR041527">
    <property type="entry name" value="YhcG_N"/>
</dbReference>
<sequence>MGEFMKFEMLADSIKEINVKAGNIAKCAVNQLMTLRNWAIGYYIVEYEQGGSDRASYGTRLLKNLEEQISEKGMNSTLFKWCRQFYLLYPQIGAAVSHQFGLPYFEKSATASHQFETKPELLLNNLSFSHIRELLVIADDFERFFYETECIKCNWTVRELRRQIKTNLYIRAGISKKPELLLQETMGHPDSTMLTIKDPFTFEFLGLNARDAVSESDLEQALMDHLQEFMLELGQGFCFEARQKRIIIDDKYYFVDLVFYNRLLHCNVIIELKNDEFKHEDLGQLNAYVGYYKKNEMSEGDNPPVGILLCTDKGAQMVEYALSGMDNQLFVSTYMLHLPDKKTLEEFMRKEMREMGI</sequence>
<dbReference type="PANTHER" id="PTHR30547">
    <property type="entry name" value="UNCHARACTERIZED PROTEIN YHCG-RELATED"/>
    <property type="match status" value="1"/>
</dbReference>
<evidence type="ECO:0000259" key="1">
    <source>
        <dbReference type="Pfam" id="PF06250"/>
    </source>
</evidence>
<reference evidence="3 4" key="1">
    <citation type="journal article" date="2021" name="ISME Commun">
        <title>Automated analysis of genomic sequences facilitates high-throughput and comprehensive description of bacteria.</title>
        <authorList>
            <person name="Hitch T.C.A."/>
        </authorList>
    </citation>
    <scope>NUCLEOTIDE SEQUENCE [LARGE SCALE GENOMIC DNA]</scope>
    <source>
        <strain evidence="4">f_CCE</strain>
    </source>
</reference>
<comment type="caution">
    <text evidence="3">The sequence shown here is derived from an EMBL/GenBank/DDBJ whole genome shotgun (WGS) entry which is preliminary data.</text>
</comment>
<dbReference type="RefSeq" id="WP_262426802.1">
    <property type="nucleotide sequence ID" value="NZ_JAOQJF010000024.1"/>
</dbReference>
<evidence type="ECO:0000313" key="3">
    <source>
        <dbReference type="EMBL" id="MCU6800558.1"/>
    </source>
</evidence>
<dbReference type="InterPro" id="IPR009362">
    <property type="entry name" value="YhcG_C"/>
</dbReference>
<keyword evidence="4" id="KW-1185">Reference proteome</keyword>
<evidence type="ECO:0000313" key="4">
    <source>
        <dbReference type="Proteomes" id="UP001652395"/>
    </source>
</evidence>
<organism evidence="3 4">
    <name type="scientific">Alitiscatomonas aceti</name>
    <dbReference type="NCBI Taxonomy" id="2981724"/>
    <lineage>
        <taxon>Bacteria</taxon>
        <taxon>Bacillati</taxon>
        <taxon>Bacillota</taxon>
        <taxon>Clostridia</taxon>
        <taxon>Lachnospirales</taxon>
        <taxon>Lachnospiraceae</taxon>
        <taxon>Alitiscatomonas</taxon>
    </lineage>
</organism>
<feature type="domain" description="YhcG PDDEXK nuclease" evidence="1">
    <location>
        <begin position="195"/>
        <end position="342"/>
    </location>
</feature>
<gene>
    <name evidence="3" type="ORF">OCV69_11555</name>
</gene>
<dbReference type="EMBL" id="JAOQJF010000024">
    <property type="protein sequence ID" value="MCU6800558.1"/>
    <property type="molecule type" value="Genomic_DNA"/>
</dbReference>
<dbReference type="Proteomes" id="UP001652395">
    <property type="component" value="Unassembled WGS sequence"/>
</dbReference>